<evidence type="ECO:0000256" key="1">
    <source>
        <dbReference type="SAM" id="Phobius"/>
    </source>
</evidence>
<dbReference type="GeneID" id="11262953"/>
<evidence type="ECO:0000313" key="3">
    <source>
        <dbReference type="Proteomes" id="UP000002654"/>
    </source>
</evidence>
<accession>G4RM82</accession>
<dbReference type="AlphaFoldDB" id="G4RM82"/>
<evidence type="ECO:0000313" key="2">
    <source>
        <dbReference type="EMBL" id="CCC82677.1"/>
    </source>
</evidence>
<dbReference type="PATRIC" id="fig|768679.9.peg.2089"/>
<dbReference type="PaxDb" id="768679-TTX_2064"/>
<feature type="transmembrane region" description="Helical" evidence="1">
    <location>
        <begin position="6"/>
        <end position="31"/>
    </location>
</feature>
<dbReference type="OrthoDB" id="56431at2157"/>
<dbReference type="HOGENOM" id="CLU_140339_1_0_2"/>
<feature type="transmembrane region" description="Helical" evidence="1">
    <location>
        <begin position="71"/>
        <end position="95"/>
    </location>
</feature>
<dbReference type="STRING" id="768679.TTX_2064"/>
<dbReference type="eggNOG" id="arCOG05396">
    <property type="taxonomic scope" value="Archaea"/>
</dbReference>
<name>G4RM82_THETK</name>
<keyword evidence="1" id="KW-0812">Transmembrane</keyword>
<dbReference type="InterPro" id="IPR012861">
    <property type="entry name" value="DUF1634"/>
</dbReference>
<dbReference type="RefSeq" id="WP_014127930.1">
    <property type="nucleotide sequence ID" value="NC_016070.1"/>
</dbReference>
<gene>
    <name evidence="2" type="ordered locus">TTX_2064</name>
</gene>
<keyword evidence="1" id="KW-1133">Transmembrane helix</keyword>
<keyword evidence="1" id="KW-0472">Membrane</keyword>
<dbReference type="EMBL" id="FN869859">
    <property type="protein sequence ID" value="CCC82677.1"/>
    <property type="molecule type" value="Genomic_DNA"/>
</dbReference>
<organism evidence="2 3">
    <name type="scientific">Thermoproteus tenax (strain ATCC 35583 / DSM 2078 / JCM 9277 / NBRC 100435 / Kra 1)</name>
    <dbReference type="NCBI Taxonomy" id="768679"/>
    <lineage>
        <taxon>Archaea</taxon>
        <taxon>Thermoproteota</taxon>
        <taxon>Thermoprotei</taxon>
        <taxon>Thermoproteales</taxon>
        <taxon>Thermoproteaceae</taxon>
        <taxon>Thermoproteus</taxon>
    </lineage>
</organism>
<dbReference type="Pfam" id="PF07843">
    <property type="entry name" value="DUF1634"/>
    <property type="match status" value="1"/>
</dbReference>
<reference evidence="2 3" key="1">
    <citation type="journal article" date="2011" name="PLoS ONE">
        <title>The complete genome sequence of Thermoproteus tenax: a physiologically versatile member of the Crenarchaeota.</title>
        <authorList>
            <person name="Siebers B."/>
            <person name="Zaparty M."/>
            <person name="Raddatz G."/>
            <person name="Tjaden B."/>
            <person name="Albers S.V."/>
            <person name="Bell S.D."/>
            <person name="Blombach F."/>
            <person name="Kletzin A."/>
            <person name="Kyrpides N."/>
            <person name="Lanz C."/>
            <person name="Plagens A."/>
            <person name="Rampp M."/>
            <person name="Rosinus A."/>
            <person name="von Jan M."/>
            <person name="Makarova K.S."/>
            <person name="Klenk H.P."/>
            <person name="Schuster S.C."/>
            <person name="Hensel R."/>
        </authorList>
    </citation>
    <scope>NUCLEOTIDE SEQUENCE [LARGE SCALE GENOMIC DNA]</scope>
    <source>
        <strain evidence="3">ATCC 35583 / DSM 2078 / JCM 9277 / NBRC 100435 / Kra 1</strain>
    </source>
</reference>
<dbReference type="Proteomes" id="UP000002654">
    <property type="component" value="Chromosome"/>
</dbReference>
<feature type="transmembrane region" description="Helical" evidence="1">
    <location>
        <begin position="101"/>
        <end position="124"/>
    </location>
</feature>
<keyword evidence="3" id="KW-1185">Reference proteome</keyword>
<proteinExistence type="predicted"/>
<protein>
    <submittedName>
        <fullName evidence="2">Membrane protein</fullName>
    </submittedName>
</protein>
<dbReference type="KEGG" id="ttn:TTX_2064"/>
<sequence>MELEDIIGYTLRIGVLVSIALVIAGLVVLFANPSNSDALSQLSTPHSLLNSSRIQPSAVFAGITRLNGVDIMMLGLIVLIATPIVRVAMGLIQFIKEKNYIYVAITSIVLFNLFFAIFIIPILLK</sequence>